<dbReference type="RefSeq" id="WP_343338693.1">
    <property type="nucleotide sequence ID" value="NZ_CP154622.1"/>
</dbReference>
<proteinExistence type="predicted"/>
<evidence type="ECO:0000313" key="1">
    <source>
        <dbReference type="EMBL" id="XAM40590.1"/>
    </source>
</evidence>
<sequence>MSSYSKKECKCSSSHTIVSGNSLDINVDNCNSEIRADIVVSEHSSIRLWGQVVNCNGDPVENVLVKLLKVDCRCGDIYYTGIAHTITDCDGFYQFDLCSDETSNYKILVSKATYGPEKTIPVEYNNCNPCYEDTHCCDCNSCYDNCYQNQDCDCYYNNKCNNKPTNYYKNGRY</sequence>
<dbReference type="InterPro" id="IPR008969">
    <property type="entry name" value="CarboxyPept-like_regulatory"/>
</dbReference>
<organism evidence="1 2">
    <name type="scientific">Terrisporobacter petrolearius</name>
    <dbReference type="NCBI Taxonomy" id="1460447"/>
    <lineage>
        <taxon>Bacteria</taxon>
        <taxon>Bacillati</taxon>
        <taxon>Bacillota</taxon>
        <taxon>Clostridia</taxon>
        <taxon>Peptostreptococcales</taxon>
        <taxon>Peptostreptococcaceae</taxon>
        <taxon>Terrisporobacter</taxon>
    </lineage>
</organism>
<keyword evidence="2" id="KW-1185">Reference proteome</keyword>
<protein>
    <recommendedName>
        <fullName evidence="3">Carboxypeptidase regulatory-like domain-containing protein</fullName>
    </recommendedName>
</protein>
<name>A0ABZ3F9X7_9FIRM</name>
<dbReference type="Gene3D" id="2.60.40.1120">
    <property type="entry name" value="Carboxypeptidase-like, regulatory domain"/>
    <property type="match status" value="1"/>
</dbReference>
<evidence type="ECO:0000313" key="2">
    <source>
        <dbReference type="Proteomes" id="UP001477947"/>
    </source>
</evidence>
<dbReference type="Proteomes" id="UP001477947">
    <property type="component" value="Chromosome"/>
</dbReference>
<dbReference type="SUPFAM" id="SSF49464">
    <property type="entry name" value="Carboxypeptidase regulatory domain-like"/>
    <property type="match status" value="1"/>
</dbReference>
<evidence type="ECO:0008006" key="3">
    <source>
        <dbReference type="Google" id="ProtNLM"/>
    </source>
</evidence>
<dbReference type="EMBL" id="CP154622">
    <property type="protein sequence ID" value="XAM40590.1"/>
    <property type="molecule type" value="Genomic_DNA"/>
</dbReference>
<accession>A0ABZ3F9X7</accession>
<gene>
    <name evidence="1" type="ORF">TPELB_08960</name>
</gene>
<reference evidence="1 2" key="1">
    <citation type="submission" date="2024-04" db="EMBL/GenBank/DDBJ databases">
        <title>Isolation and characterization of novel acetogenic strains of the genera Terrisporobacter and Acetoanaerobium.</title>
        <authorList>
            <person name="Boeer T."/>
            <person name="Schueler M.A."/>
            <person name="Lueschen A."/>
            <person name="Eysell L."/>
            <person name="Droege J."/>
            <person name="Heinemann M."/>
            <person name="Engelhardt L."/>
            <person name="Basen M."/>
            <person name="Daniel R."/>
        </authorList>
    </citation>
    <scope>NUCLEOTIDE SEQUENCE [LARGE SCALE GENOMIC DNA]</scope>
    <source>
        <strain evidence="1 2">ELB</strain>
    </source>
</reference>